<name>A0AAN6WLA6_9PEZI</name>
<comment type="caution">
    <text evidence="1">The sequence shown here is derived from an EMBL/GenBank/DDBJ whole genome shotgun (WGS) entry which is preliminary data.</text>
</comment>
<evidence type="ECO:0000313" key="1">
    <source>
        <dbReference type="EMBL" id="KAK4182222.1"/>
    </source>
</evidence>
<proteinExistence type="predicted"/>
<dbReference type="Proteomes" id="UP001302126">
    <property type="component" value="Unassembled WGS sequence"/>
</dbReference>
<sequence>MTVSMVFRNEYGTSEFAFQLVRDAKGMTDIPHQRPKHAIYEGKDAGLLFENGMLFHLAFFIAREALTKQPNQGEDISIIPWKETILDKPFYPSMSRNGVERAGAISKRIRDLGFRAGYVRPPRPHEFRAGSLMQVAKFHTEAERRKQAAHRDSSMYDRNYASNLAADGQGAYFNGEVRGDVMELFRDLSIPWNPSLWQAVPAEKREEFENSKPIVEIRNELASLQGRRDTKAISRQKELYQLRRRLESEECRKLQKLQPRHSSAINSSPCYYRCLFNRIRFLMAERDRLATTLFQNAQASRSDRH</sequence>
<gene>
    <name evidence="1" type="ORF">QBC35DRAFT_548912</name>
</gene>
<reference evidence="1" key="1">
    <citation type="journal article" date="2023" name="Mol. Phylogenet. Evol.">
        <title>Genome-scale phylogeny and comparative genomics of the fungal order Sordariales.</title>
        <authorList>
            <person name="Hensen N."/>
            <person name="Bonometti L."/>
            <person name="Westerberg I."/>
            <person name="Brannstrom I.O."/>
            <person name="Guillou S."/>
            <person name="Cros-Aarteil S."/>
            <person name="Calhoun S."/>
            <person name="Haridas S."/>
            <person name="Kuo A."/>
            <person name="Mondo S."/>
            <person name="Pangilinan J."/>
            <person name="Riley R."/>
            <person name="LaButti K."/>
            <person name="Andreopoulos B."/>
            <person name="Lipzen A."/>
            <person name="Chen C."/>
            <person name="Yan M."/>
            <person name="Daum C."/>
            <person name="Ng V."/>
            <person name="Clum A."/>
            <person name="Steindorff A."/>
            <person name="Ohm R.A."/>
            <person name="Martin F."/>
            <person name="Silar P."/>
            <person name="Natvig D.O."/>
            <person name="Lalanne C."/>
            <person name="Gautier V."/>
            <person name="Ament-Velasquez S.L."/>
            <person name="Kruys A."/>
            <person name="Hutchinson M.I."/>
            <person name="Powell A.J."/>
            <person name="Barry K."/>
            <person name="Miller A.N."/>
            <person name="Grigoriev I.V."/>
            <person name="Debuchy R."/>
            <person name="Gladieux P."/>
            <person name="Hiltunen Thoren M."/>
            <person name="Johannesson H."/>
        </authorList>
    </citation>
    <scope>NUCLEOTIDE SEQUENCE</scope>
    <source>
        <strain evidence="1">PSN309</strain>
    </source>
</reference>
<protein>
    <submittedName>
        <fullName evidence="1">Uncharacterized protein</fullName>
    </submittedName>
</protein>
<evidence type="ECO:0000313" key="2">
    <source>
        <dbReference type="Proteomes" id="UP001302126"/>
    </source>
</evidence>
<keyword evidence="2" id="KW-1185">Reference proteome</keyword>
<dbReference type="PANTHER" id="PTHR37535">
    <property type="entry name" value="FLUG DOMAIN PROTEIN"/>
    <property type="match status" value="1"/>
</dbReference>
<dbReference type="AlphaFoldDB" id="A0AAN6WLA6"/>
<organism evidence="1 2">
    <name type="scientific">Podospora australis</name>
    <dbReference type="NCBI Taxonomy" id="1536484"/>
    <lineage>
        <taxon>Eukaryota</taxon>
        <taxon>Fungi</taxon>
        <taxon>Dikarya</taxon>
        <taxon>Ascomycota</taxon>
        <taxon>Pezizomycotina</taxon>
        <taxon>Sordariomycetes</taxon>
        <taxon>Sordariomycetidae</taxon>
        <taxon>Sordariales</taxon>
        <taxon>Podosporaceae</taxon>
        <taxon>Podospora</taxon>
    </lineage>
</organism>
<reference evidence="1" key="2">
    <citation type="submission" date="2023-05" db="EMBL/GenBank/DDBJ databases">
        <authorList>
            <consortium name="Lawrence Berkeley National Laboratory"/>
            <person name="Steindorff A."/>
            <person name="Hensen N."/>
            <person name="Bonometti L."/>
            <person name="Westerberg I."/>
            <person name="Brannstrom I.O."/>
            <person name="Guillou S."/>
            <person name="Cros-Aarteil S."/>
            <person name="Calhoun S."/>
            <person name="Haridas S."/>
            <person name="Kuo A."/>
            <person name="Mondo S."/>
            <person name="Pangilinan J."/>
            <person name="Riley R."/>
            <person name="Labutti K."/>
            <person name="Andreopoulos B."/>
            <person name="Lipzen A."/>
            <person name="Chen C."/>
            <person name="Yanf M."/>
            <person name="Daum C."/>
            <person name="Ng V."/>
            <person name="Clum A."/>
            <person name="Ohm R."/>
            <person name="Martin F."/>
            <person name="Silar P."/>
            <person name="Natvig D."/>
            <person name="Lalanne C."/>
            <person name="Gautier V."/>
            <person name="Ament-Velasquez S.L."/>
            <person name="Kruys A."/>
            <person name="Hutchinson M.I."/>
            <person name="Powell A.J."/>
            <person name="Barry K."/>
            <person name="Miller A.N."/>
            <person name="Grigoriev I.V."/>
            <person name="Debuchy R."/>
            <person name="Gladieux P."/>
            <person name="Thoren M.H."/>
            <person name="Johannesson H."/>
        </authorList>
    </citation>
    <scope>NUCLEOTIDE SEQUENCE</scope>
    <source>
        <strain evidence="1">PSN309</strain>
    </source>
</reference>
<accession>A0AAN6WLA6</accession>
<dbReference type="PANTHER" id="PTHR37535:SF3">
    <property type="entry name" value="FLUG DOMAIN-CONTAINING PROTEIN"/>
    <property type="match status" value="1"/>
</dbReference>
<dbReference type="EMBL" id="MU864710">
    <property type="protein sequence ID" value="KAK4182222.1"/>
    <property type="molecule type" value="Genomic_DNA"/>
</dbReference>